<dbReference type="Pfam" id="PF05154">
    <property type="entry name" value="TM2"/>
    <property type="match status" value="1"/>
</dbReference>
<evidence type="ECO:0000256" key="1">
    <source>
        <dbReference type="ARBA" id="ARBA00004141"/>
    </source>
</evidence>
<feature type="domain" description="TM2" evidence="5">
    <location>
        <begin position="21"/>
        <end position="69"/>
    </location>
</feature>
<accession>A0A174D0Q0</accession>
<comment type="subcellular location">
    <subcellularLocation>
        <location evidence="1">Membrane</location>
        <topology evidence="1">Multi-pass membrane protein</topology>
    </subcellularLocation>
</comment>
<dbReference type="EMBL" id="MAPZ01000010">
    <property type="protein sequence ID" value="OBY11841.1"/>
    <property type="molecule type" value="Genomic_DNA"/>
</dbReference>
<keyword evidence="2" id="KW-0812">Transmembrane</keyword>
<keyword evidence="7" id="KW-1185">Reference proteome</keyword>
<evidence type="ECO:0000313" key="6">
    <source>
        <dbReference type="EMBL" id="OBY11841.1"/>
    </source>
</evidence>
<protein>
    <recommendedName>
        <fullName evidence="5">TM2 domain-containing protein</fullName>
    </recommendedName>
</protein>
<proteinExistence type="predicted"/>
<organism evidence="6 7">
    <name type="scientific">Clostridium paraputrificum</name>
    <dbReference type="NCBI Taxonomy" id="29363"/>
    <lineage>
        <taxon>Bacteria</taxon>
        <taxon>Bacillati</taxon>
        <taxon>Bacillota</taxon>
        <taxon>Clostridia</taxon>
        <taxon>Eubacteriales</taxon>
        <taxon>Clostridiaceae</taxon>
        <taxon>Clostridium</taxon>
    </lineage>
</organism>
<gene>
    <name evidence="6" type="ORF">CP373A1_02645</name>
</gene>
<dbReference type="Proteomes" id="UP000092714">
    <property type="component" value="Unassembled WGS sequence"/>
</dbReference>
<dbReference type="RefSeq" id="WP_051195914.1">
    <property type="nucleotide sequence ID" value="NZ_CYZW01000004.1"/>
</dbReference>
<dbReference type="InterPro" id="IPR007829">
    <property type="entry name" value="TM2"/>
</dbReference>
<dbReference type="PANTHER" id="PTHR21016:SF25">
    <property type="entry name" value="TM2 DOMAIN-CONTAINING PROTEIN DDB_G0277895-RELATED"/>
    <property type="match status" value="1"/>
</dbReference>
<keyword evidence="4" id="KW-0472">Membrane</keyword>
<dbReference type="GO" id="GO:0016020">
    <property type="term" value="C:membrane"/>
    <property type="evidence" value="ECO:0007669"/>
    <property type="project" value="UniProtKB-SubCell"/>
</dbReference>
<dbReference type="OrthoDB" id="8215804at2"/>
<dbReference type="GeneID" id="42777717"/>
<reference evidence="6 7" key="1">
    <citation type="submission" date="2016-06" db="EMBL/GenBank/DDBJ databases">
        <authorList>
            <person name="Kjaerup R.B."/>
            <person name="Dalgaard T.S."/>
            <person name="Juul-Madsen H.R."/>
        </authorList>
    </citation>
    <scope>NUCLEOTIDE SEQUENCE [LARGE SCALE GENOMIC DNA]</scope>
    <source>
        <strain evidence="6 7">373-A1</strain>
    </source>
</reference>
<dbReference type="InterPro" id="IPR050932">
    <property type="entry name" value="TM2D1-3-like"/>
</dbReference>
<evidence type="ECO:0000256" key="4">
    <source>
        <dbReference type="ARBA" id="ARBA00023136"/>
    </source>
</evidence>
<evidence type="ECO:0000259" key="5">
    <source>
        <dbReference type="Pfam" id="PF05154"/>
    </source>
</evidence>
<evidence type="ECO:0000313" key="7">
    <source>
        <dbReference type="Proteomes" id="UP000092714"/>
    </source>
</evidence>
<name>A0A174D0Q0_9CLOT</name>
<evidence type="ECO:0000256" key="2">
    <source>
        <dbReference type="ARBA" id="ARBA00022692"/>
    </source>
</evidence>
<dbReference type="AlphaFoldDB" id="A0A174D0Q0"/>
<dbReference type="PANTHER" id="PTHR21016">
    <property type="entry name" value="BETA-AMYLOID BINDING PROTEIN-RELATED"/>
    <property type="match status" value="1"/>
</dbReference>
<dbReference type="eggNOG" id="COG2314">
    <property type="taxonomic scope" value="Bacteria"/>
</dbReference>
<evidence type="ECO:0000256" key="3">
    <source>
        <dbReference type="ARBA" id="ARBA00022989"/>
    </source>
</evidence>
<comment type="caution">
    <text evidence="6">The sequence shown here is derived from an EMBL/GenBank/DDBJ whole genome shotgun (WGS) entry which is preliminary data.</text>
</comment>
<keyword evidence="3" id="KW-1133">Transmembrane helix</keyword>
<sequence>MKIIDLLREPYEEYNSLPKKEKSKWTALLLCLFFGFLEAHKFYEGKPTVAVLYACTAGLFGFGWLKDTITYILFTPYVYTL</sequence>